<evidence type="ECO:0000313" key="3">
    <source>
        <dbReference type="Proteomes" id="UP001165083"/>
    </source>
</evidence>
<gene>
    <name evidence="2" type="ORF">Plil01_001672600</name>
</gene>
<sequence length="422" mass="47179">MEVQGITKGKTATSRRASVTITLGWERVYVFDVWIMDHNAGVDVVLGTDFMIPAGVRPDLFNATAKLPDEVMVPLIKTQNLIDETEGSHVVGGPTEVLQIPGREWRDFRLQRRQPPPTTHVVWIRRTEAFMPTITRFYKQRPARVRLTNLTDKLVSCPVHLPVVVWVPAGSLPRDVGYVRLDSAEYREWQVLALPTFGGGETRLHYPNWGILQRPPENSEDEMSSADDWSNDNDGSVVAMGDANLEETHNDNYQFETTSGKTSGEHTNRAESEDIDSDNSQTTGVECKDSTMSPLQVLENTLISVIRVLTTERNEASNTSADNPFEHLTAEIGLEDYAHELAFLPDLTEISATELDFSAPNVQNPELTTDQQRRLVGVLEKHRRIMISSGNAIPLPAYGVVCDINAQGHEPIKQRAQRIRSS</sequence>
<dbReference type="AlphaFoldDB" id="A0A9W6XL80"/>
<feature type="compositionally biased region" description="Basic and acidic residues" evidence="1">
    <location>
        <begin position="263"/>
        <end position="272"/>
    </location>
</feature>
<evidence type="ECO:0000313" key="2">
    <source>
        <dbReference type="EMBL" id="GMF41777.1"/>
    </source>
</evidence>
<evidence type="ECO:0000256" key="1">
    <source>
        <dbReference type="SAM" id="MobiDB-lite"/>
    </source>
</evidence>
<dbReference type="Proteomes" id="UP001165083">
    <property type="component" value="Unassembled WGS sequence"/>
</dbReference>
<dbReference type="EMBL" id="BSXW01002305">
    <property type="protein sequence ID" value="GMF41777.1"/>
    <property type="molecule type" value="Genomic_DNA"/>
</dbReference>
<feature type="compositionally biased region" description="Polar residues" evidence="1">
    <location>
        <begin position="278"/>
        <end position="292"/>
    </location>
</feature>
<name>A0A9W6XL80_9STRA</name>
<reference evidence="2" key="1">
    <citation type="submission" date="2023-04" db="EMBL/GenBank/DDBJ databases">
        <title>Phytophthora lilii NBRC 32176.</title>
        <authorList>
            <person name="Ichikawa N."/>
            <person name="Sato H."/>
            <person name="Tonouchi N."/>
        </authorList>
    </citation>
    <scope>NUCLEOTIDE SEQUENCE</scope>
    <source>
        <strain evidence="2">NBRC 32176</strain>
    </source>
</reference>
<comment type="caution">
    <text evidence="2">The sequence shown here is derived from an EMBL/GenBank/DDBJ whole genome shotgun (WGS) entry which is preliminary data.</text>
</comment>
<proteinExistence type="predicted"/>
<feature type="region of interest" description="Disordered" evidence="1">
    <location>
        <begin position="208"/>
        <end position="238"/>
    </location>
</feature>
<protein>
    <submittedName>
        <fullName evidence="2">Unnamed protein product</fullName>
    </submittedName>
</protein>
<organism evidence="2 3">
    <name type="scientific">Phytophthora lilii</name>
    <dbReference type="NCBI Taxonomy" id="2077276"/>
    <lineage>
        <taxon>Eukaryota</taxon>
        <taxon>Sar</taxon>
        <taxon>Stramenopiles</taxon>
        <taxon>Oomycota</taxon>
        <taxon>Peronosporomycetes</taxon>
        <taxon>Peronosporales</taxon>
        <taxon>Peronosporaceae</taxon>
        <taxon>Phytophthora</taxon>
    </lineage>
</organism>
<feature type="region of interest" description="Disordered" evidence="1">
    <location>
        <begin position="254"/>
        <end position="292"/>
    </location>
</feature>
<feature type="compositionally biased region" description="Acidic residues" evidence="1">
    <location>
        <begin position="218"/>
        <end position="231"/>
    </location>
</feature>
<dbReference type="OrthoDB" id="128412at2759"/>
<accession>A0A9W6XL80</accession>
<keyword evidence="3" id="KW-1185">Reference proteome</keyword>